<organism evidence="2 3">
    <name type="scientific">Mongoliibacter ruber</name>
    <dbReference type="NCBI Taxonomy" id="1750599"/>
    <lineage>
        <taxon>Bacteria</taxon>
        <taxon>Pseudomonadati</taxon>
        <taxon>Bacteroidota</taxon>
        <taxon>Cytophagia</taxon>
        <taxon>Cytophagales</taxon>
        <taxon>Cyclobacteriaceae</taxon>
        <taxon>Mongoliibacter</taxon>
    </lineage>
</organism>
<proteinExistence type="predicted"/>
<dbReference type="EMBL" id="PVTR01000012">
    <property type="protein sequence ID" value="PRY85452.1"/>
    <property type="molecule type" value="Genomic_DNA"/>
</dbReference>
<protein>
    <recommendedName>
        <fullName evidence="4">DUF2975 family protein</fullName>
    </recommendedName>
</protein>
<dbReference type="Pfam" id="PF11188">
    <property type="entry name" value="DUF2975"/>
    <property type="match status" value="1"/>
</dbReference>
<dbReference type="RefSeq" id="WP_106134991.1">
    <property type="nucleotide sequence ID" value="NZ_PVTR01000012.1"/>
</dbReference>
<comment type="caution">
    <text evidence="2">The sequence shown here is derived from an EMBL/GenBank/DDBJ whole genome shotgun (WGS) entry which is preliminary data.</text>
</comment>
<feature type="transmembrane region" description="Helical" evidence="1">
    <location>
        <begin position="113"/>
        <end position="135"/>
    </location>
</feature>
<dbReference type="InterPro" id="IPR021354">
    <property type="entry name" value="DUF2975"/>
</dbReference>
<reference evidence="2 3" key="1">
    <citation type="submission" date="2018-03" db="EMBL/GenBank/DDBJ databases">
        <title>Genomic Encyclopedia of Archaeal and Bacterial Type Strains, Phase II (KMG-II): from individual species to whole genera.</title>
        <authorList>
            <person name="Goeker M."/>
        </authorList>
    </citation>
    <scope>NUCLEOTIDE SEQUENCE [LARGE SCALE GENOMIC DNA]</scope>
    <source>
        <strain evidence="2 3">DSM 27929</strain>
    </source>
</reference>
<keyword evidence="1" id="KW-0812">Transmembrane</keyword>
<feature type="transmembrane region" description="Helical" evidence="1">
    <location>
        <begin position="155"/>
        <end position="172"/>
    </location>
</feature>
<accession>A0A2T0WFK1</accession>
<evidence type="ECO:0000313" key="3">
    <source>
        <dbReference type="Proteomes" id="UP000238157"/>
    </source>
</evidence>
<feature type="transmembrane region" description="Helical" evidence="1">
    <location>
        <begin position="69"/>
        <end position="92"/>
    </location>
</feature>
<evidence type="ECO:0000256" key="1">
    <source>
        <dbReference type="SAM" id="Phobius"/>
    </source>
</evidence>
<sequence length="186" mass="21101">MNWKKEWKNKWETQPGLMLITVVIWSIFIGLCIKAGALLFTFTYSLFKPTVAQDLFEGLNLYGLLNQHLWNYVGVMSFVLAIIGLKAHIFYLMIRVFLKINMVHPFSMEVSRLIAEVSHATIKVGVTMIIAAAYFKWLAKRGFDIPAMGEFSGGALEYLLMGAIIFAIAQVFKRGVEIQSENELTI</sequence>
<evidence type="ECO:0000313" key="2">
    <source>
        <dbReference type="EMBL" id="PRY85452.1"/>
    </source>
</evidence>
<keyword evidence="1" id="KW-1133">Transmembrane helix</keyword>
<dbReference type="OrthoDB" id="672524at2"/>
<gene>
    <name evidence="2" type="ORF">CLW00_11233</name>
</gene>
<feature type="transmembrane region" description="Helical" evidence="1">
    <location>
        <begin position="20"/>
        <end position="47"/>
    </location>
</feature>
<name>A0A2T0WFK1_9BACT</name>
<dbReference type="AlphaFoldDB" id="A0A2T0WFK1"/>
<keyword evidence="3" id="KW-1185">Reference proteome</keyword>
<dbReference type="Proteomes" id="UP000238157">
    <property type="component" value="Unassembled WGS sequence"/>
</dbReference>
<evidence type="ECO:0008006" key="4">
    <source>
        <dbReference type="Google" id="ProtNLM"/>
    </source>
</evidence>
<keyword evidence="1" id="KW-0472">Membrane</keyword>